<evidence type="ECO:0000256" key="2">
    <source>
        <dbReference type="ARBA" id="ARBA00008749"/>
    </source>
</evidence>
<feature type="domain" description="Fatty acid desaturase" evidence="11">
    <location>
        <begin position="5"/>
        <end position="209"/>
    </location>
</feature>
<dbReference type="InterPro" id="IPR015876">
    <property type="entry name" value="Acyl-CoA_DS"/>
</dbReference>
<dbReference type="GO" id="GO:0016717">
    <property type="term" value="F:oxidoreductase activity, acting on paired donors, with oxidation of a pair of donors resulting in the reduction of molecular oxygen to two molecules of water"/>
    <property type="evidence" value="ECO:0007669"/>
    <property type="project" value="InterPro"/>
</dbReference>
<keyword evidence="6" id="KW-0560">Oxidoreductase</keyword>
<evidence type="ECO:0000256" key="3">
    <source>
        <dbReference type="ARBA" id="ARBA00022692"/>
    </source>
</evidence>
<evidence type="ECO:0000256" key="5">
    <source>
        <dbReference type="ARBA" id="ARBA00022989"/>
    </source>
</evidence>
<keyword evidence="5 10" id="KW-1133">Transmembrane helix</keyword>
<evidence type="ECO:0000313" key="13">
    <source>
        <dbReference type="EMBL" id="ADI22157.1"/>
    </source>
</evidence>
<comment type="subcellular location">
    <subcellularLocation>
        <location evidence="1">Membrane</location>
        <topology evidence="1">Multi-pass membrane protein</topology>
    </subcellularLocation>
</comment>
<dbReference type="GO" id="GO:0006631">
    <property type="term" value="P:fatty acid metabolic process"/>
    <property type="evidence" value="ECO:0007669"/>
    <property type="project" value="UniProtKB-KW"/>
</dbReference>
<evidence type="ECO:0000256" key="9">
    <source>
        <dbReference type="ARBA" id="ARBA00023136"/>
    </source>
</evidence>
<evidence type="ECO:0000259" key="12">
    <source>
        <dbReference type="Pfam" id="PF01610"/>
    </source>
</evidence>
<evidence type="ECO:0000256" key="7">
    <source>
        <dbReference type="ARBA" id="ARBA00023004"/>
    </source>
</evidence>
<proteinExistence type="inferred from homology"/>
<sequence length="391" mass="45660">MIELPWWAYALTVLLVTHFTIISVTIYLHRHQAHRSISLNPFISHILRFWLWLTTGIVTREWVAVHRKHHAKVETPNDPHSPQVVGIQRVLFGGFFLYRRETKQKETLKEYGSGTPNDWLERNLYTRFRDFGILLMLLVDVLIFGVIPGLLIWAIQMLWIPMWAAGVINGLGHWYGYRNYELPDASHNLTPWGIFIGGEELHNNHHAFASSAKFSARRFEIDLGWIYICLLQSLHLAKVCKTPPTVVRQNYKTRCDEETLRAVITNRFDITSRFTREVFRKVCHEETKRDGKLRSSQRAILQQAIKLVQQESRGLNTTARRHLQTALALSPRVATTYGAKIRLQEIWCRSTNNRDSLLQQLEDWCIHAENSGIEALREFARQLRSYQLIEN</sequence>
<keyword evidence="4" id="KW-0276">Fatty acid metabolism</keyword>
<organism evidence="13">
    <name type="scientific">uncultured gamma proteobacterium HF0200_24F15</name>
    <dbReference type="NCBI Taxonomy" id="723570"/>
    <lineage>
        <taxon>Bacteria</taxon>
        <taxon>Pseudomonadati</taxon>
        <taxon>Pseudomonadota</taxon>
        <taxon>Gammaproteobacteria</taxon>
        <taxon>environmental samples</taxon>
    </lineage>
</organism>
<feature type="domain" description="Transposase IS204/IS1001/IS1096/IS1165 DDE" evidence="12">
    <location>
        <begin position="264"/>
        <end position="386"/>
    </location>
</feature>
<dbReference type="EMBL" id="GU567977">
    <property type="protein sequence ID" value="ADI22157.1"/>
    <property type="molecule type" value="Genomic_DNA"/>
</dbReference>
<feature type="transmembrane region" description="Helical" evidence="10">
    <location>
        <begin position="6"/>
        <end position="28"/>
    </location>
</feature>
<keyword evidence="8" id="KW-0443">Lipid metabolism</keyword>
<dbReference type="CDD" id="cd03505">
    <property type="entry name" value="Delta9-FADS-like"/>
    <property type="match status" value="1"/>
</dbReference>
<evidence type="ECO:0000256" key="10">
    <source>
        <dbReference type="SAM" id="Phobius"/>
    </source>
</evidence>
<name>E7C3Y3_9GAMM</name>
<dbReference type="GO" id="GO:0016020">
    <property type="term" value="C:membrane"/>
    <property type="evidence" value="ECO:0007669"/>
    <property type="project" value="UniProtKB-SubCell"/>
</dbReference>
<feature type="transmembrane region" description="Helical" evidence="10">
    <location>
        <begin position="131"/>
        <end position="152"/>
    </location>
</feature>
<dbReference type="PANTHER" id="PTHR11351:SF33">
    <property type="entry name" value="DELTA-9 FATTY ACID DESATURASE, DESA"/>
    <property type="match status" value="1"/>
</dbReference>
<keyword evidence="3 10" id="KW-0812">Transmembrane</keyword>
<evidence type="ECO:0000256" key="6">
    <source>
        <dbReference type="ARBA" id="ARBA00023002"/>
    </source>
</evidence>
<keyword evidence="9 10" id="KW-0472">Membrane</keyword>
<dbReference type="PANTHER" id="PTHR11351">
    <property type="entry name" value="ACYL-COA DESATURASE"/>
    <property type="match status" value="1"/>
</dbReference>
<dbReference type="InterPro" id="IPR005804">
    <property type="entry name" value="FA_desaturase_dom"/>
</dbReference>
<comment type="similarity">
    <text evidence="2">Belongs to the fatty acid desaturase type 2 family.</text>
</comment>
<evidence type="ECO:0000259" key="11">
    <source>
        <dbReference type="Pfam" id="PF00487"/>
    </source>
</evidence>
<keyword evidence="7" id="KW-0408">Iron</keyword>
<dbReference type="InterPro" id="IPR002560">
    <property type="entry name" value="Transposase_DDE"/>
</dbReference>
<evidence type="ECO:0000256" key="4">
    <source>
        <dbReference type="ARBA" id="ARBA00022832"/>
    </source>
</evidence>
<dbReference type="Pfam" id="PF00487">
    <property type="entry name" value="FA_desaturase"/>
    <property type="match status" value="1"/>
</dbReference>
<dbReference type="Pfam" id="PF01610">
    <property type="entry name" value="DDE_Tnp_ISL3"/>
    <property type="match status" value="1"/>
</dbReference>
<dbReference type="AlphaFoldDB" id="E7C3Y3"/>
<evidence type="ECO:0000256" key="8">
    <source>
        <dbReference type="ARBA" id="ARBA00023098"/>
    </source>
</evidence>
<protein>
    <submittedName>
        <fullName evidence="13">Fatty-acid desaturase</fullName>
    </submittedName>
</protein>
<evidence type="ECO:0000256" key="1">
    <source>
        <dbReference type="ARBA" id="ARBA00004141"/>
    </source>
</evidence>
<accession>E7C3Y3</accession>
<reference evidence="13" key="1">
    <citation type="submission" date="2010-01" db="EMBL/GenBank/DDBJ databases">
        <title>Genome fragments of uncultured bacteria from the North Pacific subtropical Gyre.</title>
        <authorList>
            <person name="Pham V.D."/>
            <person name="Delong E.F."/>
        </authorList>
    </citation>
    <scope>NUCLEOTIDE SEQUENCE</scope>
</reference>